<evidence type="ECO:0000313" key="3">
    <source>
        <dbReference type="Proteomes" id="UP001066276"/>
    </source>
</evidence>
<gene>
    <name evidence="2" type="ORF">NDU88_005242</name>
</gene>
<dbReference type="Proteomes" id="UP001066276">
    <property type="component" value="Chromosome 3_1"/>
</dbReference>
<evidence type="ECO:0000313" key="2">
    <source>
        <dbReference type="EMBL" id="KAJ1188481.1"/>
    </source>
</evidence>
<keyword evidence="3" id="KW-1185">Reference proteome</keyword>
<feature type="region of interest" description="Disordered" evidence="1">
    <location>
        <begin position="36"/>
        <end position="137"/>
    </location>
</feature>
<proteinExistence type="predicted"/>
<protein>
    <submittedName>
        <fullName evidence="2">Uncharacterized protein</fullName>
    </submittedName>
</protein>
<feature type="compositionally biased region" description="Basic and acidic residues" evidence="1">
    <location>
        <begin position="96"/>
        <end position="113"/>
    </location>
</feature>
<dbReference type="AlphaFoldDB" id="A0AAV7UIM8"/>
<feature type="compositionally biased region" description="Basic and acidic residues" evidence="1">
    <location>
        <begin position="69"/>
        <end position="78"/>
    </location>
</feature>
<dbReference type="EMBL" id="JANPWB010000005">
    <property type="protein sequence ID" value="KAJ1188481.1"/>
    <property type="molecule type" value="Genomic_DNA"/>
</dbReference>
<accession>A0AAV7UIM8</accession>
<reference evidence="2" key="1">
    <citation type="journal article" date="2022" name="bioRxiv">
        <title>Sequencing and chromosome-scale assembly of the giantPleurodeles waltlgenome.</title>
        <authorList>
            <person name="Brown T."/>
            <person name="Elewa A."/>
            <person name="Iarovenko S."/>
            <person name="Subramanian E."/>
            <person name="Araus A.J."/>
            <person name="Petzold A."/>
            <person name="Susuki M."/>
            <person name="Suzuki K.-i.T."/>
            <person name="Hayashi T."/>
            <person name="Toyoda A."/>
            <person name="Oliveira C."/>
            <person name="Osipova E."/>
            <person name="Leigh N.D."/>
            <person name="Simon A."/>
            <person name="Yun M.H."/>
        </authorList>
    </citation>
    <scope>NUCLEOTIDE SEQUENCE</scope>
    <source>
        <strain evidence="2">20211129_DDA</strain>
        <tissue evidence="2">Liver</tissue>
    </source>
</reference>
<feature type="compositionally biased region" description="Basic residues" evidence="1">
    <location>
        <begin position="47"/>
        <end position="64"/>
    </location>
</feature>
<name>A0AAV7UIM8_PLEWA</name>
<organism evidence="2 3">
    <name type="scientific">Pleurodeles waltl</name>
    <name type="common">Iberian ribbed newt</name>
    <dbReference type="NCBI Taxonomy" id="8319"/>
    <lineage>
        <taxon>Eukaryota</taxon>
        <taxon>Metazoa</taxon>
        <taxon>Chordata</taxon>
        <taxon>Craniata</taxon>
        <taxon>Vertebrata</taxon>
        <taxon>Euteleostomi</taxon>
        <taxon>Amphibia</taxon>
        <taxon>Batrachia</taxon>
        <taxon>Caudata</taxon>
        <taxon>Salamandroidea</taxon>
        <taxon>Salamandridae</taxon>
        <taxon>Pleurodelinae</taxon>
        <taxon>Pleurodeles</taxon>
    </lineage>
</organism>
<comment type="caution">
    <text evidence="2">The sequence shown here is derived from an EMBL/GenBank/DDBJ whole genome shotgun (WGS) entry which is preliminary data.</text>
</comment>
<sequence>MIGQPRSLLGQRQATPCRVYRTRQIRVPMVTWERSRRHYCVSLFPGKRSRPSGRGRSKGLRTRRGASGSERREEDGSRRRSGAAGDDGARDRRRQRQGERGHTRRSAGGEDPRTQPQPRRVVAYKGTVPPRDKRKKS</sequence>
<evidence type="ECO:0000256" key="1">
    <source>
        <dbReference type="SAM" id="MobiDB-lite"/>
    </source>
</evidence>